<sequence>MTSCRSWRCVTFDATGTLFRLTEPMAETYLQFWKTASGQSFSSGRHEAAVAALSSHFPVEFRRLARDLPNFGSDCEATSAFPWWRQLVLNVMESAQVADCLAHNEEQAERFTRELYAHFSRPEAWTVFDDVRPTLETLKSLKVPMAVTSNFDERLEPLMERLQLRDYFQVITASITQPEMKPHASIFRSTFKKLQREEGPTVASSFLHVGDHPSKDFRAAKGIGANAKLLWRAKHRPPPIDIDRNECIMTLHELVSDEYEGDCNFDDPLKERML</sequence>
<gene>
    <name evidence="1" type="ORF">PM001_LOCUS9114</name>
</gene>
<organism evidence="1 2">
    <name type="scientific">Peronospora matthiolae</name>
    <dbReference type="NCBI Taxonomy" id="2874970"/>
    <lineage>
        <taxon>Eukaryota</taxon>
        <taxon>Sar</taxon>
        <taxon>Stramenopiles</taxon>
        <taxon>Oomycota</taxon>
        <taxon>Peronosporomycetes</taxon>
        <taxon>Peronosporales</taxon>
        <taxon>Peronosporaceae</taxon>
        <taxon>Peronospora</taxon>
    </lineage>
</organism>
<dbReference type="Proteomes" id="UP001162060">
    <property type="component" value="Unassembled WGS sequence"/>
</dbReference>
<dbReference type="InterPro" id="IPR051828">
    <property type="entry name" value="HAD-like_hydrolase_domain"/>
</dbReference>
<evidence type="ECO:0000313" key="2">
    <source>
        <dbReference type="Proteomes" id="UP001162060"/>
    </source>
</evidence>
<dbReference type="PANTHER" id="PTHR46191:SF2">
    <property type="entry name" value="HALOACID DEHALOGENASE-LIKE HYDROLASE DOMAIN-CONTAINING PROTEIN 3"/>
    <property type="match status" value="1"/>
</dbReference>
<dbReference type="SUPFAM" id="SSF56784">
    <property type="entry name" value="HAD-like"/>
    <property type="match status" value="1"/>
</dbReference>
<dbReference type="GO" id="GO:0005634">
    <property type="term" value="C:nucleus"/>
    <property type="evidence" value="ECO:0007669"/>
    <property type="project" value="TreeGrafter"/>
</dbReference>
<dbReference type="EMBL" id="CAKLBY020000071">
    <property type="protein sequence ID" value="CAK7923964.1"/>
    <property type="molecule type" value="Genomic_DNA"/>
</dbReference>
<dbReference type="PANTHER" id="PTHR46191">
    <property type="match status" value="1"/>
</dbReference>
<reference evidence="1" key="1">
    <citation type="submission" date="2024-01" db="EMBL/GenBank/DDBJ databases">
        <authorList>
            <person name="Webb A."/>
        </authorList>
    </citation>
    <scope>NUCLEOTIDE SEQUENCE</scope>
    <source>
        <strain evidence="1">Pm1</strain>
    </source>
</reference>
<comment type="caution">
    <text evidence="1">The sequence shown here is derived from an EMBL/GenBank/DDBJ whole genome shotgun (WGS) entry which is preliminary data.</text>
</comment>
<dbReference type="SFLD" id="SFLDS00003">
    <property type="entry name" value="Haloacid_Dehalogenase"/>
    <property type="match status" value="1"/>
</dbReference>
<dbReference type="InterPro" id="IPR023214">
    <property type="entry name" value="HAD_sf"/>
</dbReference>
<dbReference type="InterPro" id="IPR044924">
    <property type="entry name" value="HAD-SF_hydro_IA_REG-2-like_cap"/>
</dbReference>
<dbReference type="Gene3D" id="3.40.50.1000">
    <property type="entry name" value="HAD superfamily/HAD-like"/>
    <property type="match status" value="1"/>
</dbReference>
<dbReference type="SFLD" id="SFLDG01129">
    <property type="entry name" value="C1.5:_HAD__Beta-PGM__Phosphata"/>
    <property type="match status" value="1"/>
</dbReference>
<protein>
    <submittedName>
        <fullName evidence="1">Uncharacterized protein</fullName>
    </submittedName>
</protein>
<accession>A0AAV1TNG1</accession>
<name>A0AAV1TNG1_9STRA</name>
<dbReference type="InterPro" id="IPR036412">
    <property type="entry name" value="HAD-like_sf"/>
</dbReference>
<evidence type="ECO:0000313" key="1">
    <source>
        <dbReference type="EMBL" id="CAK7923964.1"/>
    </source>
</evidence>
<proteinExistence type="predicted"/>
<dbReference type="Gene3D" id="1.10.150.720">
    <property type="entry name" value="Haloacid dehalogenase-like hydrolase"/>
    <property type="match status" value="1"/>
</dbReference>
<dbReference type="Pfam" id="PF00702">
    <property type="entry name" value="Hydrolase"/>
    <property type="match status" value="1"/>
</dbReference>
<dbReference type="AlphaFoldDB" id="A0AAV1TNG1"/>